<protein>
    <submittedName>
        <fullName evidence="1">Uncharacterized protein</fullName>
    </submittedName>
</protein>
<name>A0ABY4T2H1_9GAMM</name>
<evidence type="ECO:0000313" key="1">
    <source>
        <dbReference type="EMBL" id="URL59133.1"/>
    </source>
</evidence>
<accession>A0ABY4T2H1</accession>
<reference evidence="1" key="1">
    <citation type="submission" date="2020-10" db="EMBL/GenBank/DDBJ databases">
        <title>Whole-genome sequence of Luteibacter sp. EIF3.</title>
        <authorList>
            <person name="Friedrich I."/>
            <person name="Hertel R."/>
            <person name="Daniel R."/>
        </authorList>
    </citation>
    <scope>NUCLEOTIDE SEQUENCE</scope>
    <source>
        <strain evidence="1">EIF3</strain>
    </source>
</reference>
<dbReference type="EMBL" id="CP063231">
    <property type="protein sequence ID" value="URL59133.1"/>
    <property type="molecule type" value="Genomic_DNA"/>
</dbReference>
<dbReference type="RefSeq" id="WP_250339768.1">
    <property type="nucleotide sequence ID" value="NZ_CP063231.1"/>
</dbReference>
<keyword evidence="2" id="KW-1185">Reference proteome</keyword>
<evidence type="ECO:0000313" key="2">
    <source>
        <dbReference type="Proteomes" id="UP001056681"/>
    </source>
</evidence>
<organism evidence="1 2">
    <name type="scientific">Luteibacter flocculans</name>
    <dbReference type="NCBI Taxonomy" id="2780091"/>
    <lineage>
        <taxon>Bacteria</taxon>
        <taxon>Pseudomonadati</taxon>
        <taxon>Pseudomonadota</taxon>
        <taxon>Gammaproteobacteria</taxon>
        <taxon>Lysobacterales</taxon>
        <taxon>Rhodanobacteraceae</taxon>
        <taxon>Luteibacter</taxon>
    </lineage>
</organism>
<sequence length="109" mass="12468">MTQIGSVEKPQIARIDFSNVTARQVSEYVDDLMSRGEIDPDDAHALALCMPSAWYQENFDTPFNLRAEIESIRDFDKAHGFDFHAAFYEGLLQRMKLMEDRSVHVSIVA</sequence>
<proteinExistence type="predicted"/>
<gene>
    <name evidence="1" type="ORF">IM816_03175</name>
</gene>
<dbReference type="Proteomes" id="UP001056681">
    <property type="component" value="Chromosome"/>
</dbReference>